<evidence type="ECO:0000256" key="1">
    <source>
        <dbReference type="SAM" id="Phobius"/>
    </source>
</evidence>
<accession>A0ABT5WMM5</accession>
<comment type="caution">
    <text evidence="3">The sequence shown here is derived from an EMBL/GenBank/DDBJ whole genome shotgun (WGS) entry which is preliminary data.</text>
</comment>
<gene>
    <name evidence="3" type="ORF">PYV00_06125</name>
</gene>
<dbReference type="Proteomes" id="UP001216253">
    <property type="component" value="Unassembled WGS sequence"/>
</dbReference>
<evidence type="ECO:0000259" key="2">
    <source>
        <dbReference type="Pfam" id="PF07811"/>
    </source>
</evidence>
<dbReference type="Pfam" id="PF07811">
    <property type="entry name" value="TadE"/>
    <property type="match status" value="1"/>
</dbReference>
<feature type="transmembrane region" description="Helical" evidence="1">
    <location>
        <begin position="31"/>
        <end position="53"/>
    </location>
</feature>
<organism evidence="3 4">
    <name type="scientific">Novosphingobium album</name>
    <name type="common">ex Liu et al. 2023</name>
    <dbReference type="NCBI Taxonomy" id="3031130"/>
    <lineage>
        <taxon>Bacteria</taxon>
        <taxon>Pseudomonadati</taxon>
        <taxon>Pseudomonadota</taxon>
        <taxon>Alphaproteobacteria</taxon>
        <taxon>Sphingomonadales</taxon>
        <taxon>Sphingomonadaceae</taxon>
        <taxon>Novosphingobium</taxon>
    </lineage>
</organism>
<proteinExistence type="predicted"/>
<dbReference type="EMBL" id="JARESE010000015">
    <property type="protein sequence ID" value="MDE8651295.1"/>
    <property type="molecule type" value="Genomic_DNA"/>
</dbReference>
<keyword evidence="1" id="KW-1133">Transmembrane helix</keyword>
<dbReference type="InterPro" id="IPR012495">
    <property type="entry name" value="TadE-like_dom"/>
</dbReference>
<feature type="domain" description="TadE-like" evidence="2">
    <location>
        <begin position="33"/>
        <end position="74"/>
    </location>
</feature>
<keyword evidence="4" id="KW-1185">Reference proteome</keyword>
<evidence type="ECO:0000313" key="3">
    <source>
        <dbReference type="EMBL" id="MDE8651295.1"/>
    </source>
</evidence>
<keyword evidence="1" id="KW-0812">Transmembrane</keyword>
<dbReference type="RefSeq" id="WP_275227394.1">
    <property type="nucleotide sequence ID" value="NZ_JARESE010000015.1"/>
</dbReference>
<name>A0ABT5WMM5_9SPHN</name>
<keyword evidence="1" id="KW-0472">Membrane</keyword>
<evidence type="ECO:0000313" key="4">
    <source>
        <dbReference type="Proteomes" id="UP001216253"/>
    </source>
</evidence>
<reference evidence="3 4" key="1">
    <citation type="submission" date="2023-03" db="EMBL/GenBank/DDBJ databases">
        <title>NovoSphingobium album sp. nov. isolated from polycyclic aromatic hydrocarbons- and heavy-metal polluted soil.</title>
        <authorList>
            <person name="Liu Z."/>
            <person name="Wang K."/>
        </authorList>
    </citation>
    <scope>NUCLEOTIDE SEQUENCE [LARGE SCALE GENOMIC DNA]</scope>
    <source>
        <strain evidence="3 4">H3SJ31-1</strain>
    </source>
</reference>
<sequence>MEPIATPRRIPGAYMGSGARRLRRALRRLDARGNATIEFALMLPILLTLGLYGTELAYMASVRMEVGELASAVADNASRLGQTDNSGVTPTISESDITSLMAGAKAQGASFDFADKGRLILTSLERDPVTGKQWIHWQRCTGALTQQSAYGNETTRNGLNGPVITGIGPSKVTASANSPIMYVEVFYDYTPLFGSMYVDEVSFKQEAAYQVRDDRNTSTPPGGTTNRC</sequence>
<protein>
    <submittedName>
        <fullName evidence="3">TadE/TadG family type IV pilus assembly protein</fullName>
    </submittedName>
</protein>